<comment type="caution">
    <text evidence="1">The sequence shown here is derived from an EMBL/GenBank/DDBJ whole genome shotgun (WGS) entry which is preliminary data.</text>
</comment>
<accession>A0A438JMM6</accession>
<sequence length="204" mass="23563">MTMAKGTSPDSEVAFAIIQPTNSVDHLTAHSSETWRSGNSLVIAWLLNSMEPFIAKPNMFLPTTQNVWDSVQETYSDLENSSHIFELKSKLWQSKQGDRKVTVYYNEMVTLWQKLDQCYDDVWENPNDCAQHMKREENDRVYMFLAGVNRNLDEVKGQILGRKPLPSIREVFPEARQEECRKRIMFNNLELTLKTEPEGSALVS</sequence>
<gene>
    <name evidence="1" type="ORF">CK203_016241</name>
</gene>
<evidence type="ECO:0000313" key="1">
    <source>
        <dbReference type="EMBL" id="RVX10213.1"/>
    </source>
</evidence>
<name>A0A438JMM6_VITVI</name>
<organism evidence="1 2">
    <name type="scientific">Vitis vinifera</name>
    <name type="common">Grape</name>
    <dbReference type="NCBI Taxonomy" id="29760"/>
    <lineage>
        <taxon>Eukaryota</taxon>
        <taxon>Viridiplantae</taxon>
        <taxon>Streptophyta</taxon>
        <taxon>Embryophyta</taxon>
        <taxon>Tracheophyta</taxon>
        <taxon>Spermatophyta</taxon>
        <taxon>Magnoliopsida</taxon>
        <taxon>eudicotyledons</taxon>
        <taxon>Gunneridae</taxon>
        <taxon>Pentapetalae</taxon>
        <taxon>rosids</taxon>
        <taxon>Vitales</taxon>
        <taxon>Vitaceae</taxon>
        <taxon>Viteae</taxon>
        <taxon>Vitis</taxon>
    </lineage>
</organism>
<dbReference type="PANTHER" id="PTHR37610:SF75">
    <property type="entry name" value="RETROTRANSPOSON COPIA-LIKE N-TERMINAL DOMAIN-CONTAINING PROTEIN"/>
    <property type="match status" value="1"/>
</dbReference>
<reference evidence="1 2" key="1">
    <citation type="journal article" date="2018" name="PLoS Genet.">
        <title>Population sequencing reveals clonal diversity and ancestral inbreeding in the grapevine cultivar Chardonnay.</title>
        <authorList>
            <person name="Roach M.J."/>
            <person name="Johnson D.L."/>
            <person name="Bohlmann J."/>
            <person name="van Vuuren H.J."/>
            <person name="Jones S.J."/>
            <person name="Pretorius I.S."/>
            <person name="Schmidt S.A."/>
            <person name="Borneman A.R."/>
        </authorList>
    </citation>
    <scope>NUCLEOTIDE SEQUENCE [LARGE SCALE GENOMIC DNA]</scope>
    <source>
        <strain evidence="2">cv. Chardonnay</strain>
        <tissue evidence="1">Leaf</tissue>
    </source>
</reference>
<dbReference type="EMBL" id="QGNW01000035">
    <property type="protein sequence ID" value="RVX10213.1"/>
    <property type="molecule type" value="Genomic_DNA"/>
</dbReference>
<evidence type="ECO:0000313" key="2">
    <source>
        <dbReference type="Proteomes" id="UP000288805"/>
    </source>
</evidence>
<proteinExistence type="predicted"/>
<dbReference type="AlphaFoldDB" id="A0A438JMM6"/>
<dbReference type="PANTHER" id="PTHR37610">
    <property type="entry name" value="CCHC-TYPE DOMAIN-CONTAINING PROTEIN"/>
    <property type="match status" value="1"/>
</dbReference>
<protein>
    <submittedName>
        <fullName evidence="1">Uncharacterized protein</fullName>
    </submittedName>
</protein>
<dbReference type="Proteomes" id="UP000288805">
    <property type="component" value="Unassembled WGS sequence"/>
</dbReference>